<sequence>MPRDDQLWLDGESGPLVRPYAMTQGRTRPARPELDVVTQLLTSRRDLRSFSVEHEEILRLCVRPLSLAEVASYLDTPIVVVKVLVSDLIDQGQLTTDAKARMASPPDRAVLETVLEGLRRL</sequence>
<name>A0ABN3G8S8_9PSEU</name>
<dbReference type="EMBL" id="BAAARA010000007">
    <property type="protein sequence ID" value="GAA2346522.1"/>
    <property type="molecule type" value="Genomic_DNA"/>
</dbReference>
<dbReference type="Pfam" id="PF05331">
    <property type="entry name" value="DUF742"/>
    <property type="match status" value="1"/>
</dbReference>
<dbReference type="PANTHER" id="PTHR36221">
    <property type="entry name" value="DUF742 DOMAIN-CONTAINING PROTEIN"/>
    <property type="match status" value="1"/>
</dbReference>
<gene>
    <name evidence="1" type="ORF">GCM10009854_24310</name>
</gene>
<evidence type="ECO:0000313" key="2">
    <source>
        <dbReference type="Proteomes" id="UP001501218"/>
    </source>
</evidence>
<protein>
    <submittedName>
        <fullName evidence="1">DUF742 domain-containing protein</fullName>
    </submittedName>
</protein>
<dbReference type="PANTHER" id="PTHR36221:SF1">
    <property type="entry name" value="DUF742 DOMAIN-CONTAINING PROTEIN"/>
    <property type="match status" value="1"/>
</dbReference>
<proteinExistence type="predicted"/>
<accession>A0ABN3G8S8</accession>
<dbReference type="Proteomes" id="UP001501218">
    <property type="component" value="Unassembled WGS sequence"/>
</dbReference>
<keyword evidence="2" id="KW-1185">Reference proteome</keyword>
<dbReference type="InterPro" id="IPR007995">
    <property type="entry name" value="DUF742"/>
</dbReference>
<evidence type="ECO:0000313" key="1">
    <source>
        <dbReference type="EMBL" id="GAA2346522.1"/>
    </source>
</evidence>
<reference evidence="1 2" key="1">
    <citation type="journal article" date="2019" name="Int. J. Syst. Evol. Microbiol.">
        <title>The Global Catalogue of Microorganisms (GCM) 10K type strain sequencing project: providing services to taxonomists for standard genome sequencing and annotation.</title>
        <authorList>
            <consortium name="The Broad Institute Genomics Platform"/>
            <consortium name="The Broad Institute Genome Sequencing Center for Infectious Disease"/>
            <person name="Wu L."/>
            <person name="Ma J."/>
        </authorList>
    </citation>
    <scope>NUCLEOTIDE SEQUENCE [LARGE SCALE GENOMIC DNA]</scope>
    <source>
        <strain evidence="1 2">JCM 16221</strain>
    </source>
</reference>
<dbReference type="RefSeq" id="WP_344130340.1">
    <property type="nucleotide sequence ID" value="NZ_BAAARA010000007.1"/>
</dbReference>
<organism evidence="1 2">
    <name type="scientific">Saccharopolyspora halophila</name>
    <dbReference type="NCBI Taxonomy" id="405551"/>
    <lineage>
        <taxon>Bacteria</taxon>
        <taxon>Bacillati</taxon>
        <taxon>Actinomycetota</taxon>
        <taxon>Actinomycetes</taxon>
        <taxon>Pseudonocardiales</taxon>
        <taxon>Pseudonocardiaceae</taxon>
        <taxon>Saccharopolyspora</taxon>
    </lineage>
</organism>
<comment type="caution">
    <text evidence="1">The sequence shown here is derived from an EMBL/GenBank/DDBJ whole genome shotgun (WGS) entry which is preliminary data.</text>
</comment>